<name>A0ABZ0YXF5_9GAMM</name>
<proteinExistence type="predicted"/>
<keyword evidence="3" id="KW-1185">Reference proteome</keyword>
<sequence length="152" mass="16627">MAGRNHCTPRKLHDKPKNQKQSWPNIGLPSDRDERIQLSKDISPLKENGDFAKQAVALGVLSAASMPQRFMNINGDAPTRVELQNHADDFFGSIIGGNQATYDQRPEGSSRLEEWAKAFGGAPTVHSCYGNGAISPKCEPNYGPPKTKQILP</sequence>
<reference evidence="2 3" key="1">
    <citation type="submission" date="2023-11" db="EMBL/GenBank/DDBJ databases">
        <title>MicrobeMod: A computational toolkit for identifying prokaryotic methylation and restriction-modification with nanopore sequencing.</title>
        <authorList>
            <person name="Crits-Christoph A."/>
            <person name="Kang S.C."/>
            <person name="Lee H."/>
            <person name="Ostrov N."/>
        </authorList>
    </citation>
    <scope>NUCLEOTIDE SEQUENCE [LARGE SCALE GENOMIC DNA]</scope>
    <source>
        <strain evidence="2 3">ATCC 49870</strain>
    </source>
</reference>
<gene>
    <name evidence="2" type="ORF">SR882_10905</name>
</gene>
<organism evidence="2 3">
    <name type="scientific">Guyparkeria halophila</name>
    <dbReference type="NCBI Taxonomy" id="47960"/>
    <lineage>
        <taxon>Bacteria</taxon>
        <taxon>Pseudomonadati</taxon>
        <taxon>Pseudomonadota</taxon>
        <taxon>Gammaproteobacteria</taxon>
        <taxon>Chromatiales</taxon>
        <taxon>Thioalkalibacteraceae</taxon>
        <taxon>Guyparkeria</taxon>
    </lineage>
</organism>
<dbReference type="Proteomes" id="UP001327459">
    <property type="component" value="Chromosome"/>
</dbReference>
<protein>
    <submittedName>
        <fullName evidence="2">Uncharacterized protein</fullName>
    </submittedName>
</protein>
<dbReference type="RefSeq" id="WP_322521253.1">
    <property type="nucleotide sequence ID" value="NZ_CP140153.1"/>
</dbReference>
<accession>A0ABZ0YXF5</accession>
<evidence type="ECO:0000256" key="1">
    <source>
        <dbReference type="SAM" id="MobiDB-lite"/>
    </source>
</evidence>
<feature type="region of interest" description="Disordered" evidence="1">
    <location>
        <begin position="1"/>
        <end position="34"/>
    </location>
</feature>
<evidence type="ECO:0000313" key="2">
    <source>
        <dbReference type="EMBL" id="WQH16254.1"/>
    </source>
</evidence>
<dbReference type="EMBL" id="CP140153">
    <property type="protein sequence ID" value="WQH16254.1"/>
    <property type="molecule type" value="Genomic_DNA"/>
</dbReference>
<evidence type="ECO:0000313" key="3">
    <source>
        <dbReference type="Proteomes" id="UP001327459"/>
    </source>
</evidence>